<keyword evidence="3" id="KW-1185">Reference proteome</keyword>
<dbReference type="SUPFAM" id="SSF52317">
    <property type="entry name" value="Class I glutamine amidotransferase-like"/>
    <property type="match status" value="1"/>
</dbReference>
<dbReference type="PANTHER" id="PTHR48094">
    <property type="entry name" value="PROTEIN/NUCLEIC ACID DEGLYCASE DJ-1-RELATED"/>
    <property type="match status" value="1"/>
</dbReference>
<name>A0A4Y3PN19_BREPA</name>
<feature type="domain" description="DJ-1/PfpI" evidence="1">
    <location>
        <begin position="2"/>
        <end position="167"/>
    </location>
</feature>
<gene>
    <name evidence="2" type="ORF">BPA01_43240</name>
</gene>
<dbReference type="EMBL" id="BJMH01000026">
    <property type="protein sequence ID" value="GEB34744.1"/>
    <property type="molecule type" value="Genomic_DNA"/>
</dbReference>
<dbReference type="AlphaFoldDB" id="A0A4Y3PN19"/>
<evidence type="ECO:0000259" key="1">
    <source>
        <dbReference type="Pfam" id="PF01965"/>
    </source>
</evidence>
<dbReference type="GO" id="GO:0005737">
    <property type="term" value="C:cytoplasm"/>
    <property type="evidence" value="ECO:0007669"/>
    <property type="project" value="TreeGrafter"/>
</dbReference>
<sequence>MKKLLLFLYDSFAEFEVITLVTALKRTDYTLVTFSTKPKGEAVTALSTLCYLPARSVQDIDVDEFAALVIPGGAPHPFLHAQKLIQVIRSFYEQNKLIAAICGGPSLLGAAAILNEIAYTASIEPSDLEYEHVMNWENKRNERLVIDKNVITATGSNYLDFAEEVLRRLGGVEPEDKNPLQYFREPSMS</sequence>
<dbReference type="GeneID" id="87612347"/>
<evidence type="ECO:0000313" key="2">
    <source>
        <dbReference type="EMBL" id="GEB34744.1"/>
    </source>
</evidence>
<reference evidence="2 3" key="1">
    <citation type="submission" date="2019-06" db="EMBL/GenBank/DDBJ databases">
        <title>Whole genome shotgun sequence of Brevibacillus parabrevis NBRC 12334.</title>
        <authorList>
            <person name="Hosoyama A."/>
            <person name="Uohara A."/>
            <person name="Ohji S."/>
            <person name="Ichikawa N."/>
        </authorList>
    </citation>
    <scope>NUCLEOTIDE SEQUENCE [LARGE SCALE GENOMIC DNA]</scope>
    <source>
        <strain evidence="2 3">NBRC 12334</strain>
    </source>
</reference>
<dbReference type="InterPro" id="IPR029062">
    <property type="entry name" value="Class_I_gatase-like"/>
</dbReference>
<comment type="caution">
    <text evidence="2">The sequence shown here is derived from an EMBL/GenBank/DDBJ whole genome shotgun (WGS) entry which is preliminary data.</text>
</comment>
<accession>A0A4Y3PN19</accession>
<dbReference type="Gene3D" id="3.40.50.880">
    <property type="match status" value="1"/>
</dbReference>
<dbReference type="STRING" id="54914.AV540_19345"/>
<protein>
    <submittedName>
        <fullName evidence="2">4-methyl-5(B-hydroxyethyl)-thiazole monophosphate biosynthesis protein</fullName>
    </submittedName>
</protein>
<dbReference type="Pfam" id="PF01965">
    <property type="entry name" value="DJ-1_PfpI"/>
    <property type="match status" value="1"/>
</dbReference>
<dbReference type="PANTHER" id="PTHR48094:SF12">
    <property type="entry name" value="PARKINSON DISEASE PROTEIN 7 HOMOLOG"/>
    <property type="match status" value="1"/>
</dbReference>
<dbReference type="RefSeq" id="WP_167470314.1">
    <property type="nucleotide sequence ID" value="NZ_BJMH01000026.1"/>
</dbReference>
<proteinExistence type="predicted"/>
<organism evidence="2 3">
    <name type="scientific">Brevibacillus parabrevis</name>
    <dbReference type="NCBI Taxonomy" id="54914"/>
    <lineage>
        <taxon>Bacteria</taxon>
        <taxon>Bacillati</taxon>
        <taxon>Bacillota</taxon>
        <taxon>Bacilli</taxon>
        <taxon>Bacillales</taxon>
        <taxon>Paenibacillaceae</taxon>
        <taxon>Brevibacillus</taxon>
    </lineage>
</organism>
<evidence type="ECO:0000313" key="3">
    <source>
        <dbReference type="Proteomes" id="UP000316882"/>
    </source>
</evidence>
<dbReference type="InterPro" id="IPR002818">
    <property type="entry name" value="DJ-1/PfpI"/>
</dbReference>
<dbReference type="Proteomes" id="UP000316882">
    <property type="component" value="Unassembled WGS sequence"/>
</dbReference>
<dbReference type="InterPro" id="IPR050325">
    <property type="entry name" value="Prot/Nucl_acid_deglycase"/>
</dbReference>